<evidence type="ECO:0000313" key="3">
    <source>
        <dbReference type="WBParaSite" id="ECPE_0000498801-mRNA-1"/>
    </source>
</evidence>
<evidence type="ECO:0000313" key="2">
    <source>
        <dbReference type="Proteomes" id="UP000272942"/>
    </source>
</evidence>
<protein>
    <submittedName>
        <fullName evidence="3">Saposin B-type domain-containing protein</fullName>
    </submittedName>
</protein>
<reference evidence="1 2" key="2">
    <citation type="submission" date="2018-11" db="EMBL/GenBank/DDBJ databases">
        <authorList>
            <consortium name="Pathogen Informatics"/>
        </authorList>
    </citation>
    <scope>NUCLEOTIDE SEQUENCE [LARGE SCALE GENOMIC DNA]</scope>
    <source>
        <strain evidence="1 2">Egypt</strain>
    </source>
</reference>
<keyword evidence="2" id="KW-1185">Reference proteome</keyword>
<gene>
    <name evidence="1" type="ORF">ECPE_LOCUS4976</name>
</gene>
<dbReference type="OrthoDB" id="10439546at2759"/>
<evidence type="ECO:0000313" key="1">
    <source>
        <dbReference type="EMBL" id="VDP74163.1"/>
    </source>
</evidence>
<name>A0A183ADE1_9TREM</name>
<proteinExistence type="predicted"/>
<dbReference type="Proteomes" id="UP000272942">
    <property type="component" value="Unassembled WGS sequence"/>
</dbReference>
<dbReference type="WBParaSite" id="ECPE_0000498801-mRNA-1">
    <property type="protein sequence ID" value="ECPE_0000498801-mRNA-1"/>
    <property type="gene ID" value="ECPE_0000498801"/>
</dbReference>
<reference evidence="3" key="1">
    <citation type="submission" date="2016-06" db="UniProtKB">
        <authorList>
            <consortium name="WormBaseParasite"/>
        </authorList>
    </citation>
    <scope>IDENTIFICATION</scope>
</reference>
<dbReference type="EMBL" id="UZAN01041808">
    <property type="protein sequence ID" value="VDP74163.1"/>
    <property type="molecule type" value="Genomic_DNA"/>
</dbReference>
<dbReference type="AlphaFoldDB" id="A0A183ADE1"/>
<accession>A0A183ADE1</accession>
<organism evidence="3">
    <name type="scientific">Echinostoma caproni</name>
    <dbReference type="NCBI Taxonomy" id="27848"/>
    <lineage>
        <taxon>Eukaryota</taxon>
        <taxon>Metazoa</taxon>
        <taxon>Spiralia</taxon>
        <taxon>Lophotrochozoa</taxon>
        <taxon>Platyhelminthes</taxon>
        <taxon>Trematoda</taxon>
        <taxon>Digenea</taxon>
        <taxon>Plagiorchiida</taxon>
        <taxon>Echinostomata</taxon>
        <taxon>Echinostomatoidea</taxon>
        <taxon>Echinostomatidae</taxon>
        <taxon>Echinostoma</taxon>
    </lineage>
</organism>
<sequence length="138" mass="15956">MLIASSFLVKVTGDLIALSNDKMDEVPVMDACGVVEDAQRSVCAQIDHLFYRDDMRVKSPMYMQCVIRHLMSHLHRVEFEVWLAKQFVRTYCTNQPDDCATRFVQNMFLYPRENPPILPFIVDLNVTKLDIQGTLTLK</sequence>